<dbReference type="InterPro" id="IPR056619">
    <property type="entry name" value="C8-3_MUC4"/>
</dbReference>
<feature type="domain" description="EGF-like" evidence="16">
    <location>
        <begin position="596"/>
        <end position="636"/>
    </location>
</feature>
<dbReference type="FunFam" id="2.10.25.10:FF:000003">
    <property type="entry name" value="fibrillin-1 isoform X1"/>
    <property type="match status" value="1"/>
</dbReference>
<dbReference type="FunFam" id="2.10.25.10:FF:000038">
    <property type="entry name" value="Fibrillin 2"/>
    <property type="match status" value="21"/>
</dbReference>
<accession>A0A8J4UQG4</accession>
<dbReference type="GO" id="GO:0030855">
    <property type="term" value="P:epithelial cell differentiation"/>
    <property type="evidence" value="ECO:0007669"/>
    <property type="project" value="UniProtKB-ARBA"/>
</dbReference>
<feature type="domain" description="EGF-like" evidence="16">
    <location>
        <begin position="232"/>
        <end position="270"/>
    </location>
</feature>
<comment type="caution">
    <text evidence="13">Lacks conserved residue(s) required for the propagation of feature annotation.</text>
</comment>
<name>A0A8J4UQG4_CLAMG</name>
<feature type="domain" description="AMOP" evidence="17">
    <location>
        <begin position="1673"/>
        <end position="1807"/>
    </location>
</feature>
<feature type="domain" description="EGF-like" evidence="16">
    <location>
        <begin position="716"/>
        <end position="756"/>
    </location>
</feature>
<feature type="domain" description="EGF-like" evidence="16">
    <location>
        <begin position="271"/>
        <end position="308"/>
    </location>
</feature>
<feature type="domain" description="EGF-like" evidence="16">
    <location>
        <begin position="473"/>
        <end position="515"/>
    </location>
</feature>
<dbReference type="SMART" id="SM00723">
    <property type="entry name" value="AMOP"/>
    <property type="match status" value="1"/>
</dbReference>
<dbReference type="GO" id="GO:0005509">
    <property type="term" value="F:calcium ion binding"/>
    <property type="evidence" value="ECO:0007669"/>
    <property type="project" value="InterPro"/>
</dbReference>
<sequence>MGRTPDLCLFYLCTFLMYSGVAPNLSDCEGIGKICDVHADCVKTRNSFTCVCLPGYNGDGLQCEDIDECAIGIHTCNAQARCENTVGSYRCLCLDGYSGDGFQCVDIDECRTGNGGCHTDAICTNTNGGRTCQCKSGFIGNGLQCADDNECTRPSICHWNAVCTNIPGSYICTCNSGYKGNGNYLCLDTDECSEIPGVCATYLGFKGCKNLPGSYQCLCSSGFQSSGKNCEDINECADSICSRFSNCVNTPGSYQCTCQDGFTGNGITCVDINECNGKNLCNPNALCVNVLGSYECSCRPGFLGDGFQCTDINECQVNNVCPVGSTCVNTAGSFYCDCGQGYIFNKTQCQDLDECAVGHCSPYATCTNFPGSFTCACLPGFAGDGLSCVDVNECAVPQKCPSYALCINLPGSYNCSCMVGYTGDGMTLCSDIDECRMNNGGCSAKASCVNSMGSFSCLCPSGFNLVNSTMCQDIDECQVLEKPCKIHEKCSNKEGSYECSCQTGFSRPSKDADCSDIDECLIYQSCHPSATCVNSVGSFMCTCKNGFSGNGTYCEDVNECATEGVCHQHALCQNIPGDFSCQCQKGFEGNGFTCLDLDECMQSNTTCPAISVCINSPGAYVCSCMNGTVAYNDTCAPPSMRCSPPCHPYGLCHPSPIGYQCVCDVGFRGNGLICLDVDECQQNVCLRNETKCVNSPGSFSCICKTGYSQNGTECTDVDECTSGKADCSEFAQCVNTVGSHLCICRNGFTGNGKNCSDIDECQSQNGGCHPSASCTNTPGSFKCSCPPGMLGSGFDCVDVDECSENSTLHHNCSYLALCNNTLGSYVCHCLEGYQGDGFICTDVDECLTPSRCGSNMICHNTPGAYTCTCILGMVYDSGTCVRDCVNSTLGCSTHAECNAILWSYYCTCRKGFYGNGMECKDVDECSWTERHTCPAHSYCFNTEGSYYCDCWKGYQHNGTHCKDINECELGNFTCPNNSTCINQDGGYDCPCNVGFVGKNSLCLDIDECATIPTLCPNSSECKNTFGSYFCECWDGYSGNETHCRDINECLDNSTCPEHSDCVNTAGGFLCQCQVGFYNNSYSDATYCKDIDECSQTRPLCTNGTCINTAGSFHCVCNKGFWSNMTECLDIDECLPFQNGSICQSHSTCVNVPGSYECRCHVGFLLNGTVCQDIDECKKNTSFCTENSQCVNTEGSFLCPCLSGYKAQGPYCIDIDECALTTSCRPDQVCTNLHGSYQCSCATGYHEENGTCTDTDECQTGIAVCHTLARCWNNVGSFSCHCPLGYSGDGTQCKDIDECSLATRPCHTQGKCINTPGSYRCVCSPGLLALGPVCVDQNECLQNRGGCHPAAICQNSVSGFQCKCADGWDTTAQRGSGSNGCIDRNECLSATACYGNTTCTNSIGSFSCTCPGDNSNCQQSRKIENVLYPYGLEVGDVRVPISTADGNSPYIAPPDGFSFMGKLYEKLFFSDNGLVQFQTIDTNEKFLLPLPFPKGFSGNESMAMLAVFWDDADLTLGNGKLFYKEYHQMNMSDVYSQIVFNRTCKDVSQFEANRGKPAFTPTWILKITWDHVLPISYQKINLSETNTFQAILTTDGIRSFALLRYGDMSWGPGQRIYHNALIGYTDGISNFRNETPKPPSNLFGPGGRYRPQSIVGNTGQLGQLLYDLTGVTVGNSDPKRQCQLWALKEPEPKEWILGLTPCPCTRTQALDNLAFGPETLPEVNGSYVQKLRSFRWGGTAGQVFQSVLFNKQNAGKRCVYDSQGPLLGGYSERYFTNDKIQEHMDKDLMPFQWCCVQSPFCHLYLAKRPLDQCQGSGWTRLDPSIPESTGAPGLGLAYGSLHLVTFDGTNYTFKAIGVFVIVRLSSSKGSNVFTLQGETGVLVTNGQPSRVPAFVRLAAYHQAFGKVEWRSSVSEEKLIVLINDVEVPVFAGVVHSVQPGFALRCPSMQRCAVVYEGGLNVAVWMGDARRLSALVEVPQTFYNRTVGLLGLWSSNTSDDFLLSNGQLLSLSDNNPPSENRLLLFGQSWTAPIPESLLFTTPPLTPFQLVSTEQLMAPVSPDKMASLQQMCQSSMQCVHDILATNNTDLGLQSLQDQKQIYKLAVIYGNIPPVVSEPTLIRCKVNTTVRVQVLAQDANRDSISFSLLYPRPPLATIGRDDGVLVWTPLNIQPVLLTVQVSDHMSSSVLIPILQLCNCLNGGTCQYQSVAENHLQGKFQVVGCLCPPGFSGRYCGNRTDVCKGRPCFPEVDCFGQREEDSFSCGECPLPTVSSDKQGYKCFENDFCLPPFPFPCHEMADCFSTGHNYTCHCKPGFSGDGHQCTDIDECQNPETCPNAKFECVNTPGSVYCTCRYQNTLEPGGCGDSLNPTGWNIFNVSLTWSSQKTGQQQLKQLEQILSMGFQNKFYSARMSVPSSGSEDGTEHRINVSSDTPHWYIMDYLNRVGQYYSITSAYVEDLDECHANETLCTHPAVCHNTYGGYRCVCNGTDIKEVQSCILDRGDLNSSVVIGAIKQEDNKPLLLGLILGIGIPLLLLLLLAALACFCCCHKKTVTGEIPHLLPEYVFQEHLSPHFNYSNPALHYKSHCSP</sequence>
<feature type="domain" description="EGF-like" evidence="16">
    <location>
        <begin position="147"/>
        <end position="187"/>
    </location>
</feature>
<evidence type="ECO:0000256" key="12">
    <source>
        <dbReference type="ARBA" id="ARBA00023180"/>
    </source>
</evidence>
<evidence type="ECO:0000256" key="4">
    <source>
        <dbReference type="ARBA" id="ARBA00022536"/>
    </source>
</evidence>
<dbReference type="OrthoDB" id="4405280at2759"/>
<feature type="domain" description="EGF-like" evidence="16">
    <location>
        <begin position="2454"/>
        <end position="2494"/>
    </location>
</feature>
<dbReference type="EMBL" id="QNUK01000143">
    <property type="protein sequence ID" value="KAF5900200.1"/>
    <property type="molecule type" value="Genomic_DNA"/>
</dbReference>
<keyword evidence="6 15" id="KW-0732">Signal</keyword>
<dbReference type="SMART" id="SM00179">
    <property type="entry name" value="EGF_CA"/>
    <property type="match status" value="37"/>
</dbReference>
<dbReference type="Pfam" id="PF07645">
    <property type="entry name" value="EGF_CA"/>
    <property type="match status" value="22"/>
</dbReference>
<dbReference type="CDD" id="cd00054">
    <property type="entry name" value="EGF_CA"/>
    <property type="match status" value="28"/>
</dbReference>
<dbReference type="Proteomes" id="UP000727407">
    <property type="component" value="Unassembled WGS sequence"/>
</dbReference>
<dbReference type="InterPro" id="IPR024731">
    <property type="entry name" value="NELL2-like_EGF"/>
</dbReference>
<evidence type="ECO:0000256" key="7">
    <source>
        <dbReference type="ARBA" id="ARBA00022737"/>
    </source>
</evidence>
<feature type="domain" description="EGF-like" evidence="16">
    <location>
        <begin position="431"/>
        <end position="469"/>
    </location>
</feature>
<dbReference type="InterPro" id="IPR049883">
    <property type="entry name" value="NOTCH1_EGF-like"/>
</dbReference>
<proteinExistence type="predicted"/>
<feature type="domain" description="EGF-like" evidence="16">
    <location>
        <begin position="24"/>
        <end position="64"/>
    </location>
</feature>
<feature type="domain" description="EGF-like" evidence="16">
    <location>
        <begin position="311"/>
        <end position="350"/>
    </location>
</feature>
<dbReference type="PROSITE" id="PS01187">
    <property type="entry name" value="EGF_CA"/>
    <property type="match status" value="10"/>
</dbReference>
<keyword evidence="5 14" id="KW-0812">Transmembrane</keyword>
<feature type="domain" description="EGF-like" evidence="16">
    <location>
        <begin position="1382"/>
        <end position="1417"/>
    </location>
</feature>
<dbReference type="GO" id="GO:0016020">
    <property type="term" value="C:membrane"/>
    <property type="evidence" value="ECO:0007669"/>
    <property type="project" value="UniProtKB-SubCell"/>
</dbReference>
<dbReference type="InterPro" id="IPR001881">
    <property type="entry name" value="EGF-like_Ca-bd_dom"/>
</dbReference>
<dbReference type="Pfam" id="PF23263">
    <property type="entry name" value="C8-3_MUC4"/>
    <property type="match status" value="1"/>
</dbReference>
<dbReference type="SMART" id="SM00539">
    <property type="entry name" value="NIDO"/>
    <property type="match status" value="1"/>
</dbReference>
<dbReference type="GO" id="GO:0005576">
    <property type="term" value="C:extracellular region"/>
    <property type="evidence" value="ECO:0007669"/>
    <property type="project" value="UniProtKB-SubCell"/>
</dbReference>
<keyword evidence="7" id="KW-0677">Repeat</keyword>
<evidence type="ECO:0000256" key="2">
    <source>
        <dbReference type="ARBA" id="ARBA00004613"/>
    </source>
</evidence>
<dbReference type="PANTHER" id="PTHR24039">
    <property type="entry name" value="FIBRILLIN-RELATED"/>
    <property type="match status" value="1"/>
</dbReference>
<feature type="disulfide bond" evidence="13">
    <location>
        <begin position="642"/>
        <end position="652"/>
    </location>
</feature>
<dbReference type="SUPFAM" id="SSF57184">
    <property type="entry name" value="Growth factor receptor domain"/>
    <property type="match status" value="13"/>
</dbReference>
<dbReference type="PANTHER" id="PTHR24039:SF48">
    <property type="entry name" value="FIBRILLIN-2 ISOFORM X1-RELATED"/>
    <property type="match status" value="1"/>
</dbReference>
<dbReference type="Pfam" id="PF06119">
    <property type="entry name" value="NIDO"/>
    <property type="match status" value="1"/>
</dbReference>
<dbReference type="Pfam" id="PF12662">
    <property type="entry name" value="cEGF"/>
    <property type="match status" value="3"/>
</dbReference>
<feature type="domain" description="EGF-like" evidence="16">
    <location>
        <begin position="1253"/>
        <end position="1293"/>
    </location>
</feature>
<feature type="domain" description="EGF-like" evidence="16">
    <location>
        <begin position="516"/>
        <end position="555"/>
    </location>
</feature>
<keyword evidence="3" id="KW-0964">Secreted</keyword>
<dbReference type="SUPFAM" id="SSF57196">
    <property type="entry name" value="EGF/Laminin"/>
    <property type="match status" value="2"/>
</dbReference>
<feature type="disulfide bond" evidence="13">
    <location>
        <begin position="2222"/>
        <end position="2231"/>
    </location>
</feature>
<evidence type="ECO:0000256" key="14">
    <source>
        <dbReference type="SAM" id="Phobius"/>
    </source>
</evidence>
<feature type="chain" id="PRO_5035290256" evidence="15">
    <location>
        <begin position="24"/>
        <end position="2585"/>
    </location>
</feature>
<evidence type="ECO:0000259" key="16">
    <source>
        <dbReference type="PROSITE" id="PS50026"/>
    </source>
</evidence>
<feature type="domain" description="EGF-like" evidence="16">
    <location>
        <begin position="1172"/>
        <end position="1212"/>
    </location>
</feature>
<feature type="domain" description="EGF-like" evidence="16">
    <location>
        <begin position="351"/>
        <end position="389"/>
    </location>
</feature>
<evidence type="ECO:0000259" key="17">
    <source>
        <dbReference type="PROSITE" id="PS50856"/>
    </source>
</evidence>
<feature type="domain" description="EGF-like" evidence="16">
    <location>
        <begin position="1129"/>
        <end position="1171"/>
    </location>
</feature>
<evidence type="ECO:0000313" key="21">
    <source>
        <dbReference type="Proteomes" id="UP000727407"/>
    </source>
</evidence>
<dbReference type="PROSITE" id="PS50856">
    <property type="entry name" value="AMOP"/>
    <property type="match status" value="1"/>
</dbReference>
<reference evidence="20" key="1">
    <citation type="submission" date="2020-07" db="EMBL/GenBank/DDBJ databases">
        <title>Clarias magur genome sequencing, assembly and annotation.</title>
        <authorList>
            <person name="Kushwaha B."/>
            <person name="Kumar R."/>
            <person name="Das P."/>
            <person name="Joshi C.G."/>
            <person name="Kumar D."/>
            <person name="Nagpure N.S."/>
            <person name="Pandey M."/>
            <person name="Agarwal S."/>
            <person name="Srivastava S."/>
            <person name="Singh M."/>
            <person name="Sahoo L."/>
            <person name="Jayasankar P."/>
            <person name="Meher P.K."/>
            <person name="Koringa P.G."/>
            <person name="Iquebal M.A."/>
            <person name="Das S.P."/>
            <person name="Bit A."/>
            <person name="Patnaik S."/>
            <person name="Patel N."/>
            <person name="Shah T.M."/>
            <person name="Hinsu A."/>
            <person name="Jena J.K."/>
        </authorList>
    </citation>
    <scope>NUCLEOTIDE SEQUENCE</scope>
    <source>
        <strain evidence="20">CIFAMagur01</strain>
        <tissue evidence="20">Testis</tissue>
    </source>
</reference>
<feature type="domain" description="EGF-like" evidence="16">
    <location>
        <begin position="757"/>
        <end position="795"/>
    </location>
</feature>
<feature type="domain" description="EGF-like" evidence="16">
    <location>
        <begin position="1089"/>
        <end position="1128"/>
    </location>
</feature>
<feature type="signal peptide" evidence="15">
    <location>
        <begin position="1"/>
        <end position="23"/>
    </location>
</feature>
<dbReference type="InterPro" id="IPR005533">
    <property type="entry name" value="AMOP_dom"/>
</dbReference>
<feature type="non-terminal residue" evidence="20">
    <location>
        <position position="1"/>
    </location>
</feature>
<keyword evidence="8" id="KW-0106">Calcium</keyword>
<keyword evidence="11 13" id="KW-1015">Disulfide bond</keyword>
<evidence type="ECO:0000256" key="1">
    <source>
        <dbReference type="ARBA" id="ARBA00004370"/>
    </source>
</evidence>
<feature type="domain" description="EGF-like" evidence="16">
    <location>
        <begin position="1294"/>
        <end position="1334"/>
    </location>
</feature>
<evidence type="ECO:0000256" key="5">
    <source>
        <dbReference type="ARBA" id="ARBA00022692"/>
    </source>
</evidence>
<feature type="domain" description="EGF-like" evidence="16">
    <location>
        <begin position="963"/>
        <end position="1001"/>
    </location>
</feature>
<organism evidence="20 21">
    <name type="scientific">Clarias magur</name>
    <name type="common">Asian catfish</name>
    <name type="synonym">Macropteronotus magur</name>
    <dbReference type="NCBI Taxonomy" id="1594786"/>
    <lineage>
        <taxon>Eukaryota</taxon>
        <taxon>Metazoa</taxon>
        <taxon>Chordata</taxon>
        <taxon>Craniata</taxon>
        <taxon>Vertebrata</taxon>
        <taxon>Euteleostomi</taxon>
        <taxon>Actinopterygii</taxon>
        <taxon>Neopterygii</taxon>
        <taxon>Teleostei</taxon>
        <taxon>Ostariophysi</taxon>
        <taxon>Siluriformes</taxon>
        <taxon>Clariidae</taxon>
        <taxon>Clarias</taxon>
    </lineage>
</organism>
<evidence type="ECO:0000256" key="3">
    <source>
        <dbReference type="ARBA" id="ARBA00022525"/>
    </source>
</evidence>
<keyword evidence="9 14" id="KW-1133">Transmembrane helix</keyword>
<dbReference type="FunFam" id="2.10.25.10:FF:000014">
    <property type="entry name" value="Latent-transforming growth factor beta-binding protein 3"/>
    <property type="match status" value="1"/>
</dbReference>
<dbReference type="Pfam" id="PF12947">
    <property type="entry name" value="EGF_3"/>
    <property type="match status" value="10"/>
</dbReference>
<feature type="domain" description="EGF-like" evidence="16">
    <location>
        <begin position="188"/>
        <end position="231"/>
    </location>
</feature>
<dbReference type="SMART" id="SM00181">
    <property type="entry name" value="EGF"/>
    <property type="match status" value="38"/>
</dbReference>
<keyword evidence="12" id="KW-0325">Glycoprotein</keyword>
<feature type="domain" description="EGF-like" evidence="16">
    <location>
        <begin position="798"/>
        <end position="839"/>
    </location>
</feature>
<feature type="domain" description="EGF-like" evidence="16">
    <location>
        <begin position="842"/>
        <end position="881"/>
    </location>
</feature>
<feature type="domain" description="EGF-like" evidence="16">
    <location>
        <begin position="676"/>
        <end position="715"/>
    </location>
</feature>
<feature type="domain" description="VWFD" evidence="19">
    <location>
        <begin position="1832"/>
        <end position="2035"/>
    </location>
</feature>
<comment type="caution">
    <text evidence="20">The sequence shown here is derived from an EMBL/GenBank/DDBJ whole genome shotgun (WGS) entry which is preliminary data.</text>
</comment>
<feature type="domain" description="EGF-like" evidence="16">
    <location>
        <begin position="1045"/>
        <end position="1083"/>
    </location>
</feature>
<evidence type="ECO:0000256" key="8">
    <source>
        <dbReference type="ARBA" id="ARBA00022837"/>
    </source>
</evidence>
<protein>
    <submittedName>
        <fullName evidence="20">Fibrillin-1-like isoform X1</fullName>
    </submittedName>
</protein>
<feature type="domain" description="NIDO" evidence="18">
    <location>
        <begin position="1506"/>
        <end position="1670"/>
    </location>
</feature>
<dbReference type="InterPro" id="IPR000742">
    <property type="entry name" value="EGF"/>
</dbReference>
<keyword evidence="4 13" id="KW-0245">EGF-like domain</keyword>
<dbReference type="FunFam" id="2.10.25.10:FF:000506">
    <property type="entry name" value="Adhesion G protein-coupled receptor E1"/>
    <property type="match status" value="2"/>
</dbReference>
<evidence type="ECO:0000256" key="9">
    <source>
        <dbReference type="ARBA" id="ARBA00022989"/>
    </source>
</evidence>
<feature type="domain" description="EGF-like" evidence="16">
    <location>
        <begin position="65"/>
        <end position="103"/>
    </location>
</feature>
<evidence type="ECO:0000259" key="19">
    <source>
        <dbReference type="PROSITE" id="PS51233"/>
    </source>
</evidence>
<feature type="domain" description="EGF-like" evidence="16">
    <location>
        <begin position="921"/>
        <end position="962"/>
    </location>
</feature>
<evidence type="ECO:0000256" key="11">
    <source>
        <dbReference type="ARBA" id="ARBA00023157"/>
    </source>
</evidence>
<dbReference type="InterPro" id="IPR000152">
    <property type="entry name" value="EGF-type_Asp/Asn_hydroxyl_site"/>
</dbReference>
<feature type="domain" description="EGF-like" evidence="16">
    <location>
        <begin position="390"/>
        <end position="430"/>
    </location>
</feature>
<evidence type="ECO:0000256" key="6">
    <source>
        <dbReference type="ARBA" id="ARBA00022729"/>
    </source>
</evidence>
<feature type="domain" description="EGF-like" evidence="16">
    <location>
        <begin position="1004"/>
        <end position="1044"/>
    </location>
</feature>
<feature type="domain" description="EGF-like" evidence="16">
    <location>
        <begin position="1335"/>
        <end position="1372"/>
    </location>
</feature>
<dbReference type="InterPro" id="IPR001846">
    <property type="entry name" value="VWF_type-D"/>
</dbReference>
<dbReference type="InterPro" id="IPR026823">
    <property type="entry name" value="cEGF"/>
</dbReference>
<keyword evidence="10 14" id="KW-0472">Membrane</keyword>
<keyword evidence="21" id="KW-1185">Reference proteome</keyword>
<dbReference type="PROSITE" id="PS51220">
    <property type="entry name" value="NIDO"/>
    <property type="match status" value="1"/>
</dbReference>
<feature type="domain" description="EGF-like" evidence="16">
    <location>
        <begin position="2189"/>
        <end position="2232"/>
    </location>
</feature>
<feature type="domain" description="EGF-like" evidence="16">
    <location>
        <begin position="638"/>
        <end position="675"/>
    </location>
</feature>
<dbReference type="PROSITE" id="PS50026">
    <property type="entry name" value="EGF_3"/>
    <property type="match status" value="36"/>
</dbReference>
<dbReference type="InterPro" id="IPR009030">
    <property type="entry name" value="Growth_fac_rcpt_cys_sf"/>
</dbReference>
<evidence type="ECO:0000256" key="10">
    <source>
        <dbReference type="ARBA" id="ARBA00023136"/>
    </source>
</evidence>
<feature type="domain" description="EGF-like" evidence="16">
    <location>
        <begin position="106"/>
        <end position="146"/>
    </location>
</feature>
<dbReference type="PROSITE" id="PS00010">
    <property type="entry name" value="ASX_HYDROXYL"/>
    <property type="match status" value="30"/>
</dbReference>
<evidence type="ECO:0000256" key="15">
    <source>
        <dbReference type="SAM" id="SignalP"/>
    </source>
</evidence>
<feature type="domain" description="EGF-like" evidence="16">
    <location>
        <begin position="1213"/>
        <end position="1250"/>
    </location>
</feature>
<evidence type="ECO:0000313" key="20">
    <source>
        <dbReference type="EMBL" id="KAF5900200.1"/>
    </source>
</evidence>
<feature type="transmembrane region" description="Helical" evidence="14">
    <location>
        <begin position="2517"/>
        <end position="2544"/>
    </location>
</feature>
<evidence type="ECO:0000259" key="18">
    <source>
        <dbReference type="PROSITE" id="PS51220"/>
    </source>
</evidence>
<dbReference type="PROSITE" id="PS01186">
    <property type="entry name" value="EGF_2"/>
    <property type="match status" value="22"/>
</dbReference>
<dbReference type="GO" id="GO:0071944">
    <property type="term" value="C:cell periphery"/>
    <property type="evidence" value="ECO:0007669"/>
    <property type="project" value="UniProtKB-ARBA"/>
</dbReference>
<feature type="domain" description="EGF-like" evidence="16">
    <location>
        <begin position="556"/>
        <end position="595"/>
    </location>
</feature>
<gene>
    <name evidence="20" type="ORF">DAT39_010102</name>
</gene>
<dbReference type="GO" id="GO:0007160">
    <property type="term" value="P:cell-matrix adhesion"/>
    <property type="evidence" value="ECO:0007669"/>
    <property type="project" value="InterPro"/>
</dbReference>
<dbReference type="InterPro" id="IPR018097">
    <property type="entry name" value="EGF_Ca-bd_CS"/>
</dbReference>
<dbReference type="Gene3D" id="2.10.25.10">
    <property type="entry name" value="Laminin"/>
    <property type="match status" value="37"/>
</dbReference>
<evidence type="ECO:0000256" key="13">
    <source>
        <dbReference type="PROSITE-ProRule" id="PRU00076"/>
    </source>
</evidence>
<comment type="subcellular location">
    <subcellularLocation>
        <location evidence="1">Membrane</location>
    </subcellularLocation>
    <subcellularLocation>
        <location evidence="2">Secreted</location>
    </subcellularLocation>
</comment>
<dbReference type="InterPro" id="IPR003886">
    <property type="entry name" value="NIDO_dom"/>
</dbReference>
<dbReference type="PROSITE" id="PS00022">
    <property type="entry name" value="EGF_1"/>
    <property type="match status" value="1"/>
</dbReference>
<dbReference type="PROSITE" id="PS51233">
    <property type="entry name" value="VWFD"/>
    <property type="match status" value="1"/>
</dbReference>
<feature type="domain" description="EGF-like" evidence="16">
    <location>
        <begin position="2279"/>
        <end position="2320"/>
    </location>
</feature>